<protein>
    <submittedName>
        <fullName evidence="9">M23 family metallopeptidase</fullName>
    </submittedName>
</protein>
<dbReference type="InterPro" id="IPR050570">
    <property type="entry name" value="Cell_wall_metabolism_enzyme"/>
</dbReference>
<evidence type="ECO:0000313" key="9">
    <source>
        <dbReference type="EMBL" id="HJA09451.1"/>
    </source>
</evidence>
<keyword evidence="7" id="KW-0472">Membrane</keyword>
<dbReference type="CDD" id="cd12797">
    <property type="entry name" value="M23_peptidase"/>
    <property type="match status" value="1"/>
</dbReference>
<reference evidence="9" key="1">
    <citation type="journal article" date="2021" name="PeerJ">
        <title>Extensive microbial diversity within the chicken gut microbiome revealed by metagenomics and culture.</title>
        <authorList>
            <person name="Gilroy R."/>
            <person name="Ravi A."/>
            <person name="Getino M."/>
            <person name="Pursley I."/>
            <person name="Horton D.L."/>
            <person name="Alikhan N.F."/>
            <person name="Baker D."/>
            <person name="Gharbi K."/>
            <person name="Hall N."/>
            <person name="Watson M."/>
            <person name="Adriaenssens E.M."/>
            <person name="Foster-Nyarko E."/>
            <person name="Jarju S."/>
            <person name="Secka A."/>
            <person name="Antonio M."/>
            <person name="Oren A."/>
            <person name="Chaudhuri R.R."/>
            <person name="La Ragione R."/>
            <person name="Hildebrand F."/>
            <person name="Pallen M.J."/>
        </authorList>
    </citation>
    <scope>NUCLEOTIDE SEQUENCE</scope>
    <source>
        <strain evidence="9">CHK186-16707</strain>
    </source>
</reference>
<gene>
    <name evidence="9" type="ORF">H9962_09755</name>
</gene>
<keyword evidence="7" id="KW-1133">Transmembrane helix</keyword>
<feature type="domain" description="M23ase beta-sheet core" evidence="8">
    <location>
        <begin position="417"/>
        <end position="513"/>
    </location>
</feature>
<accession>A0A9D2KM62</accession>
<keyword evidence="6" id="KW-0482">Metalloprotease</keyword>
<keyword evidence="7" id="KW-0812">Transmembrane</keyword>
<organism evidence="9 10">
    <name type="scientific">Candidatus Mailhella merdigallinarum</name>
    <dbReference type="NCBI Taxonomy" id="2838658"/>
    <lineage>
        <taxon>Bacteria</taxon>
        <taxon>Pseudomonadati</taxon>
        <taxon>Thermodesulfobacteriota</taxon>
        <taxon>Desulfovibrionia</taxon>
        <taxon>Desulfovibrionales</taxon>
        <taxon>Desulfovibrionaceae</taxon>
        <taxon>Mailhella</taxon>
    </lineage>
</organism>
<feature type="transmembrane region" description="Helical" evidence="7">
    <location>
        <begin position="20"/>
        <end position="38"/>
    </location>
</feature>
<dbReference type="Gene3D" id="3.10.450.350">
    <property type="match status" value="1"/>
</dbReference>
<keyword evidence="3" id="KW-0479">Metal-binding</keyword>
<name>A0A9D2KM62_9BACT</name>
<dbReference type="Proteomes" id="UP000824225">
    <property type="component" value="Unassembled WGS sequence"/>
</dbReference>
<dbReference type="AlphaFoldDB" id="A0A9D2KM62"/>
<dbReference type="GO" id="GO:0046872">
    <property type="term" value="F:metal ion binding"/>
    <property type="evidence" value="ECO:0007669"/>
    <property type="project" value="UniProtKB-KW"/>
</dbReference>
<dbReference type="InterPro" id="IPR011055">
    <property type="entry name" value="Dup_hybrid_motif"/>
</dbReference>
<reference evidence="9" key="2">
    <citation type="submission" date="2021-04" db="EMBL/GenBank/DDBJ databases">
        <authorList>
            <person name="Gilroy R."/>
        </authorList>
    </citation>
    <scope>NUCLEOTIDE SEQUENCE</scope>
    <source>
        <strain evidence="9">CHK186-16707</strain>
    </source>
</reference>
<comment type="caution">
    <text evidence="9">The sequence shown here is derived from an EMBL/GenBank/DDBJ whole genome shotgun (WGS) entry which is preliminary data.</text>
</comment>
<keyword evidence="4" id="KW-0378">Hydrolase</keyword>
<keyword evidence="2" id="KW-0645">Protease</keyword>
<dbReference type="GO" id="GO:0004222">
    <property type="term" value="F:metalloendopeptidase activity"/>
    <property type="evidence" value="ECO:0007669"/>
    <property type="project" value="TreeGrafter"/>
</dbReference>
<evidence type="ECO:0000256" key="6">
    <source>
        <dbReference type="ARBA" id="ARBA00023049"/>
    </source>
</evidence>
<comment type="cofactor">
    <cofactor evidence="1">
        <name>Zn(2+)</name>
        <dbReference type="ChEBI" id="CHEBI:29105"/>
    </cofactor>
</comment>
<evidence type="ECO:0000256" key="4">
    <source>
        <dbReference type="ARBA" id="ARBA00022801"/>
    </source>
</evidence>
<dbReference type="EMBL" id="DXAN01000032">
    <property type="protein sequence ID" value="HJA09451.1"/>
    <property type="molecule type" value="Genomic_DNA"/>
</dbReference>
<evidence type="ECO:0000256" key="3">
    <source>
        <dbReference type="ARBA" id="ARBA00022723"/>
    </source>
</evidence>
<dbReference type="PANTHER" id="PTHR21666:SF288">
    <property type="entry name" value="CELL DIVISION PROTEIN YTFB"/>
    <property type="match status" value="1"/>
</dbReference>
<keyword evidence="5" id="KW-0862">Zinc</keyword>
<evidence type="ECO:0000256" key="5">
    <source>
        <dbReference type="ARBA" id="ARBA00022833"/>
    </source>
</evidence>
<proteinExistence type="predicted"/>
<dbReference type="Pfam" id="PF01551">
    <property type="entry name" value="Peptidase_M23"/>
    <property type="match status" value="1"/>
</dbReference>
<evidence type="ECO:0000256" key="2">
    <source>
        <dbReference type="ARBA" id="ARBA00022670"/>
    </source>
</evidence>
<evidence type="ECO:0000313" key="10">
    <source>
        <dbReference type="Proteomes" id="UP000824225"/>
    </source>
</evidence>
<dbReference type="SUPFAM" id="SSF51261">
    <property type="entry name" value="Duplicated hybrid motif"/>
    <property type="match status" value="1"/>
</dbReference>
<evidence type="ECO:0000259" key="8">
    <source>
        <dbReference type="Pfam" id="PF01551"/>
    </source>
</evidence>
<sequence>MKKSAKYIYPRPVSRRRHPWRWLGLTACAAAVASLFVFHDDLTGMTRLFASPVASVETALLAGARALSGAESEGPALEENAVSPPARALPAPAAEPAALSSREIAALAQAAEEQPERPEMLVASVGESISHLRSLPFFLPTPEEEAGDVVPPLSTAAAALTEMFRERELTGPVVYADNERYTVETDGSGHQIFRSVVAKGDTAGVILNEWLSAGDVMSLIKASDPVFSLATIREGRPFSVERDAQSGDFIRFVYEMDNTQRLVVDRRDASFVAVAEPIEYDTELVKVQGTINTSLFEAVADTGEGPVLAVNLADVFSCEINFINEIRQGDSFEVLVEKLYRDGEFKGYGKMLAARFENQGHSYEAYLFADAEGRLRHYNAQGEALQKTLLKAPLAFTRVSSGYSMNRKHPVFGYSRPHQGVDYAAPTGTPIKAVGDGTITRAGWGNGYGNMIIIKHSGGLESQYAHMSGFARGIKSGVRVKQGQTIGYVGATGVATGPHLDFRLKQNGKFINPTKVIVPREDPVDKKRLPAFQEMVASAQSYLDGETALAEYSPEAWPH</sequence>
<evidence type="ECO:0000256" key="1">
    <source>
        <dbReference type="ARBA" id="ARBA00001947"/>
    </source>
</evidence>
<evidence type="ECO:0000256" key="7">
    <source>
        <dbReference type="SAM" id="Phobius"/>
    </source>
</evidence>
<dbReference type="PANTHER" id="PTHR21666">
    <property type="entry name" value="PEPTIDASE-RELATED"/>
    <property type="match status" value="1"/>
</dbReference>
<dbReference type="Gene3D" id="2.70.70.10">
    <property type="entry name" value="Glucose Permease (Domain IIA)"/>
    <property type="match status" value="1"/>
</dbReference>
<dbReference type="InterPro" id="IPR016047">
    <property type="entry name" value="M23ase_b-sheet_dom"/>
</dbReference>
<dbReference type="GO" id="GO:0006508">
    <property type="term" value="P:proteolysis"/>
    <property type="evidence" value="ECO:0007669"/>
    <property type="project" value="UniProtKB-KW"/>
</dbReference>